<name>A0AAD5VET4_9APHY</name>
<dbReference type="EMBL" id="JANAWD010000043">
    <property type="protein sequence ID" value="KAJ3489540.1"/>
    <property type="molecule type" value="Genomic_DNA"/>
</dbReference>
<dbReference type="InterPro" id="IPR013149">
    <property type="entry name" value="ADH-like_C"/>
</dbReference>
<dbReference type="PANTHER" id="PTHR43205:SF7">
    <property type="entry name" value="PROSTAGLANDIN REDUCTASE 1"/>
    <property type="match status" value="1"/>
</dbReference>
<reference evidence="3" key="1">
    <citation type="submission" date="2022-07" db="EMBL/GenBank/DDBJ databases">
        <title>Genome Sequence of Physisporinus lineatus.</title>
        <authorList>
            <person name="Buettner E."/>
        </authorList>
    </citation>
    <scope>NUCLEOTIDE SEQUENCE</scope>
    <source>
        <strain evidence="3">VT162</strain>
    </source>
</reference>
<evidence type="ECO:0000256" key="1">
    <source>
        <dbReference type="ARBA" id="ARBA00023002"/>
    </source>
</evidence>
<protein>
    <recommendedName>
        <fullName evidence="2">Enoyl reductase (ER) domain-containing protein</fullName>
    </recommendedName>
</protein>
<dbReference type="CDD" id="cd05288">
    <property type="entry name" value="PGDH"/>
    <property type="match status" value="1"/>
</dbReference>
<dbReference type="SMART" id="SM00829">
    <property type="entry name" value="PKS_ER"/>
    <property type="match status" value="1"/>
</dbReference>
<accession>A0AAD5VET4</accession>
<dbReference type="AlphaFoldDB" id="A0AAD5VET4"/>
<dbReference type="Gene3D" id="3.90.180.10">
    <property type="entry name" value="Medium-chain alcohol dehydrogenases, catalytic domain"/>
    <property type="match status" value="1"/>
</dbReference>
<proteinExistence type="predicted"/>
<dbReference type="InterPro" id="IPR020843">
    <property type="entry name" value="ER"/>
</dbReference>
<keyword evidence="4" id="KW-1185">Reference proteome</keyword>
<dbReference type="GO" id="GO:0016628">
    <property type="term" value="F:oxidoreductase activity, acting on the CH-CH group of donors, NAD or NADP as acceptor"/>
    <property type="evidence" value="ECO:0007669"/>
    <property type="project" value="InterPro"/>
</dbReference>
<dbReference type="InterPro" id="IPR036291">
    <property type="entry name" value="NAD(P)-bd_dom_sf"/>
</dbReference>
<dbReference type="Pfam" id="PF16884">
    <property type="entry name" value="ADH_N_2"/>
    <property type="match status" value="1"/>
</dbReference>
<dbReference type="InterPro" id="IPR041694">
    <property type="entry name" value="ADH_N_2"/>
</dbReference>
<dbReference type="PANTHER" id="PTHR43205">
    <property type="entry name" value="PROSTAGLANDIN REDUCTASE"/>
    <property type="match status" value="1"/>
</dbReference>
<gene>
    <name evidence="3" type="ORF">NLI96_g2071</name>
</gene>
<dbReference type="Proteomes" id="UP001212997">
    <property type="component" value="Unassembled WGS sequence"/>
</dbReference>
<evidence type="ECO:0000313" key="4">
    <source>
        <dbReference type="Proteomes" id="UP001212997"/>
    </source>
</evidence>
<feature type="domain" description="Enoyl reductase (ER)" evidence="2">
    <location>
        <begin position="43"/>
        <end position="339"/>
    </location>
</feature>
<evidence type="ECO:0000259" key="2">
    <source>
        <dbReference type="SMART" id="SM00829"/>
    </source>
</evidence>
<dbReference type="SUPFAM" id="SSF50129">
    <property type="entry name" value="GroES-like"/>
    <property type="match status" value="1"/>
</dbReference>
<dbReference type="InterPro" id="IPR011032">
    <property type="entry name" value="GroES-like_sf"/>
</dbReference>
<dbReference type="InterPro" id="IPR045010">
    <property type="entry name" value="MDR_fam"/>
</dbReference>
<comment type="caution">
    <text evidence="3">The sequence shown here is derived from an EMBL/GenBank/DDBJ whole genome shotgun (WGS) entry which is preliminary data.</text>
</comment>
<organism evidence="3 4">
    <name type="scientific">Meripilus lineatus</name>
    <dbReference type="NCBI Taxonomy" id="2056292"/>
    <lineage>
        <taxon>Eukaryota</taxon>
        <taxon>Fungi</taxon>
        <taxon>Dikarya</taxon>
        <taxon>Basidiomycota</taxon>
        <taxon>Agaricomycotina</taxon>
        <taxon>Agaricomycetes</taxon>
        <taxon>Polyporales</taxon>
        <taxon>Meripilaceae</taxon>
        <taxon>Meripilus</taxon>
    </lineage>
</organism>
<keyword evidence="1" id="KW-0560">Oxidoreductase</keyword>
<dbReference type="Gene3D" id="3.40.50.720">
    <property type="entry name" value="NAD(P)-binding Rossmann-like Domain"/>
    <property type="match status" value="1"/>
</dbReference>
<sequence>MPVVPNGRVLFKEIPNGYPIPGKTTAYDETQTIDTDNVPLEGGFLVKILVISVDPYLRAKMRDPRIKMFTEAFIIGESLYNWAVGVVIRSEYEGVKVGDYINGTLPFQHYAIFKDMNELEILDNTEKLPLSLYVGVAGMPGRSSYYGWKEFSSAKKGDTIFVSGGAGPVGSMVIQFAKAEGLRIIASAGSDDKIKFIKSLGADVVFNYKITKTADILKKEGPIDIYWDNVGGETLEAALDNASMGARFIECGMISGYNESQYPIHNLFRIIACQLKLFGFLNTDPYLHEKYDDNFRQEIPKLLANGELQYTEHFTYGLENAPKALLDVQVGNNLGKSVIVVAEE</sequence>
<dbReference type="SUPFAM" id="SSF51735">
    <property type="entry name" value="NAD(P)-binding Rossmann-fold domains"/>
    <property type="match status" value="1"/>
</dbReference>
<evidence type="ECO:0000313" key="3">
    <source>
        <dbReference type="EMBL" id="KAJ3489540.1"/>
    </source>
</evidence>
<dbReference type="Pfam" id="PF00107">
    <property type="entry name" value="ADH_zinc_N"/>
    <property type="match status" value="1"/>
</dbReference>